<dbReference type="InterPro" id="IPR000971">
    <property type="entry name" value="Globin"/>
</dbReference>
<comment type="similarity">
    <text evidence="1">Belongs to the globin family.</text>
</comment>
<dbReference type="InterPro" id="IPR012292">
    <property type="entry name" value="Globin/Proto"/>
</dbReference>
<keyword evidence="1" id="KW-0408">Iron</keyword>
<keyword evidence="1" id="KW-0813">Transport</keyword>
<reference evidence="3 4" key="1">
    <citation type="submission" date="2023-08" db="EMBL/GenBank/DDBJ databases">
        <title>A Necator americanus chromosomal reference genome.</title>
        <authorList>
            <person name="Ilik V."/>
            <person name="Petrzelkova K.J."/>
            <person name="Pardy F."/>
            <person name="Fuh T."/>
            <person name="Niatou-Singa F.S."/>
            <person name="Gouil Q."/>
            <person name="Baker L."/>
            <person name="Ritchie M.E."/>
            <person name="Jex A.R."/>
            <person name="Gazzola D."/>
            <person name="Li H."/>
            <person name="Toshio Fujiwara R."/>
            <person name="Zhan B."/>
            <person name="Aroian R.V."/>
            <person name="Pafco B."/>
            <person name="Schwarz E.M."/>
        </authorList>
    </citation>
    <scope>NUCLEOTIDE SEQUENCE [LARGE SCALE GENOMIC DNA]</scope>
    <source>
        <strain evidence="3 4">Aroian</strain>
        <tissue evidence="3">Whole animal</tissue>
    </source>
</reference>
<dbReference type="Proteomes" id="UP001303046">
    <property type="component" value="Unassembled WGS sequence"/>
</dbReference>
<dbReference type="InterPro" id="IPR009050">
    <property type="entry name" value="Globin-like_sf"/>
</dbReference>
<organism evidence="3 4">
    <name type="scientific">Necator americanus</name>
    <name type="common">Human hookworm</name>
    <dbReference type="NCBI Taxonomy" id="51031"/>
    <lineage>
        <taxon>Eukaryota</taxon>
        <taxon>Metazoa</taxon>
        <taxon>Ecdysozoa</taxon>
        <taxon>Nematoda</taxon>
        <taxon>Chromadorea</taxon>
        <taxon>Rhabditida</taxon>
        <taxon>Rhabditina</taxon>
        <taxon>Rhabditomorpha</taxon>
        <taxon>Strongyloidea</taxon>
        <taxon>Ancylostomatidae</taxon>
        <taxon>Bunostominae</taxon>
        <taxon>Necator</taxon>
    </lineage>
</organism>
<proteinExistence type="inferred from homology"/>
<dbReference type="PANTHER" id="PTHR47768">
    <property type="entry name" value="GLOBIN RELATED-RELATED"/>
    <property type="match status" value="1"/>
</dbReference>
<dbReference type="PANTHER" id="PTHR47768:SF2">
    <property type="entry name" value="GLOBIN-RELATED"/>
    <property type="match status" value="1"/>
</dbReference>
<dbReference type="Gene3D" id="1.10.490.10">
    <property type="entry name" value="Globins"/>
    <property type="match status" value="1"/>
</dbReference>
<keyword evidence="4" id="KW-1185">Reference proteome</keyword>
<keyword evidence="1" id="KW-0479">Metal-binding</keyword>
<dbReference type="CDD" id="cd01040">
    <property type="entry name" value="Mb-like"/>
    <property type="match status" value="1"/>
</dbReference>
<dbReference type="SUPFAM" id="SSF46458">
    <property type="entry name" value="Globin-like"/>
    <property type="match status" value="1"/>
</dbReference>
<protein>
    <recommendedName>
        <fullName evidence="2">Globin domain-containing protein</fullName>
    </recommendedName>
</protein>
<evidence type="ECO:0000259" key="2">
    <source>
        <dbReference type="Pfam" id="PF00042"/>
    </source>
</evidence>
<dbReference type="Pfam" id="PF00042">
    <property type="entry name" value="Globin"/>
    <property type="match status" value="1"/>
</dbReference>
<feature type="domain" description="Globin" evidence="2">
    <location>
        <begin position="89"/>
        <end position="159"/>
    </location>
</feature>
<name>A0ABR1CIE0_NECAM</name>
<dbReference type="EMBL" id="JAVFWL010000002">
    <property type="protein sequence ID" value="KAK6736961.1"/>
    <property type="molecule type" value="Genomic_DNA"/>
</dbReference>
<dbReference type="InterPro" id="IPR053341">
    <property type="entry name" value="Oxidative_stress_globin-like"/>
</dbReference>
<dbReference type="InterPro" id="IPR044399">
    <property type="entry name" value="Mb-like_M"/>
</dbReference>
<evidence type="ECO:0000313" key="3">
    <source>
        <dbReference type="EMBL" id="KAK6736961.1"/>
    </source>
</evidence>
<evidence type="ECO:0000313" key="4">
    <source>
        <dbReference type="Proteomes" id="UP001303046"/>
    </source>
</evidence>
<evidence type="ECO:0000256" key="1">
    <source>
        <dbReference type="RuleBase" id="RU000356"/>
    </source>
</evidence>
<gene>
    <name evidence="3" type="primary">Necator_chrII.g7366</name>
    <name evidence="3" type="ORF">RB195_019573</name>
</gene>
<keyword evidence="1" id="KW-0561">Oxygen transport</keyword>
<sequence length="270" mass="31234">MYSGFRIQDDFVVSVNATGQGYPDAFMEYCITVKSHQIQYDKKVGNAIIVSSKLPRIRLASLLITAQYSTVQHVAVPVLQRDIESLAVDIFEMIFEQVPDAKLMFPFMMRDQREDDKKSSELIFHALRFMQVIETTMNHLEEPETLDPIFLNLGKIHARHEEQLGFRLCTKSRLSAQEVDSSIILWREVLRFIILHMKTGLESNVMIRKANRQEVMNALMNNSDLRSLRDTKHGVPQASEELHRKVHSFFVPEYFLKKMPQFDANEGDLG</sequence>
<comment type="caution">
    <text evidence="3">The sequence shown here is derived from an EMBL/GenBank/DDBJ whole genome shotgun (WGS) entry which is preliminary data.</text>
</comment>
<accession>A0ABR1CIE0</accession>
<keyword evidence="1" id="KW-0349">Heme</keyword>